<reference evidence="1 2" key="1">
    <citation type="submission" date="2017-10" db="EMBL/GenBank/DDBJ databases">
        <title>Comparative genomics in systemic dimorphic fungi from Ajellomycetaceae.</title>
        <authorList>
            <person name="Munoz J.F."/>
            <person name="Mcewen J.G."/>
            <person name="Clay O.K."/>
            <person name="Cuomo C.A."/>
        </authorList>
    </citation>
    <scope>NUCLEOTIDE SEQUENCE [LARGE SCALE GENOMIC DNA]</scope>
    <source>
        <strain evidence="1 2">UAMH130</strain>
    </source>
</reference>
<evidence type="ECO:0000313" key="1">
    <source>
        <dbReference type="EMBL" id="PGH01446.1"/>
    </source>
</evidence>
<dbReference type="AlphaFoldDB" id="A0A2B7WXB2"/>
<organism evidence="1 2">
    <name type="scientific">Blastomyces parvus</name>
    <dbReference type="NCBI Taxonomy" id="2060905"/>
    <lineage>
        <taxon>Eukaryota</taxon>
        <taxon>Fungi</taxon>
        <taxon>Dikarya</taxon>
        <taxon>Ascomycota</taxon>
        <taxon>Pezizomycotina</taxon>
        <taxon>Eurotiomycetes</taxon>
        <taxon>Eurotiomycetidae</taxon>
        <taxon>Onygenales</taxon>
        <taxon>Ajellomycetaceae</taxon>
        <taxon>Blastomyces</taxon>
    </lineage>
</organism>
<dbReference type="Proteomes" id="UP000224080">
    <property type="component" value="Unassembled WGS sequence"/>
</dbReference>
<proteinExistence type="predicted"/>
<gene>
    <name evidence="1" type="ORF">GX51_05253</name>
</gene>
<comment type="caution">
    <text evidence="1">The sequence shown here is derived from an EMBL/GenBank/DDBJ whole genome shotgun (WGS) entry which is preliminary data.</text>
</comment>
<evidence type="ECO:0000313" key="2">
    <source>
        <dbReference type="Proteomes" id="UP000224080"/>
    </source>
</evidence>
<dbReference type="OrthoDB" id="4188299at2759"/>
<accession>A0A2B7WXB2</accession>
<name>A0A2B7WXB2_9EURO</name>
<keyword evidence="2" id="KW-1185">Reference proteome</keyword>
<dbReference type="EMBL" id="PDNC01000072">
    <property type="protein sequence ID" value="PGH01446.1"/>
    <property type="molecule type" value="Genomic_DNA"/>
</dbReference>
<sequence>MTLRLTVEHRSWFSSSVRRITRESTFVPDPNSSRNRDQGYKNTKGLAGIKTGELSIEIQTICGHGVIKISGAAVVALLASTTTALDWGCNRPGGGGHDTLKKVHSQFNKLFGESRLNIAPNQCYVAKCHDHYFGVCNRSSYTQLERSGDRNVARNTDPKSGSFCGLTPSRSGGASYIKYIYSRVKDVSFSGPNNSIRVC</sequence>
<protein>
    <submittedName>
        <fullName evidence="1">Uncharacterized protein</fullName>
    </submittedName>
</protein>